<dbReference type="GO" id="GO:0003937">
    <property type="term" value="F:IMP cyclohydrolase activity"/>
    <property type="evidence" value="ECO:0007669"/>
    <property type="project" value="UniProtKB-UniRule"/>
</dbReference>
<dbReference type="PANTHER" id="PTHR11692">
    <property type="entry name" value="BIFUNCTIONAL PURINE BIOSYNTHESIS PROTEIN PURH"/>
    <property type="match status" value="1"/>
</dbReference>
<dbReference type="NCBIfam" id="TIGR00355">
    <property type="entry name" value="purH"/>
    <property type="match status" value="1"/>
</dbReference>
<dbReference type="SMART" id="SM00798">
    <property type="entry name" value="AICARFT_IMPCHas"/>
    <property type="match status" value="1"/>
</dbReference>
<evidence type="ECO:0000256" key="2">
    <source>
        <dbReference type="ARBA" id="ARBA00004954"/>
    </source>
</evidence>
<accession>A0A1M6PEB7</accession>
<dbReference type="CDD" id="cd01421">
    <property type="entry name" value="IMPCH"/>
    <property type="match status" value="1"/>
</dbReference>
<feature type="domain" description="MGS-like" evidence="11">
    <location>
        <begin position="12"/>
        <end position="160"/>
    </location>
</feature>
<dbReference type="SUPFAM" id="SSF52335">
    <property type="entry name" value="Methylglyoxal synthase-like"/>
    <property type="match status" value="1"/>
</dbReference>
<comment type="similarity">
    <text evidence="3 10">Belongs to the PurH family.</text>
</comment>
<keyword evidence="7 10" id="KW-0511">Multifunctional enzyme</keyword>
<evidence type="ECO:0000256" key="10">
    <source>
        <dbReference type="HAMAP-Rule" id="MF_00139"/>
    </source>
</evidence>
<evidence type="ECO:0000259" key="11">
    <source>
        <dbReference type="PROSITE" id="PS51855"/>
    </source>
</evidence>
<dbReference type="SUPFAM" id="SSF53927">
    <property type="entry name" value="Cytidine deaminase-like"/>
    <property type="match status" value="1"/>
</dbReference>
<dbReference type="Pfam" id="PF01808">
    <property type="entry name" value="AICARFT_IMPCHas"/>
    <property type="match status" value="1"/>
</dbReference>
<proteinExistence type="inferred from homology"/>
<dbReference type="EC" id="2.1.2.3" evidence="10"/>
<evidence type="ECO:0000256" key="4">
    <source>
        <dbReference type="ARBA" id="ARBA00022679"/>
    </source>
</evidence>
<dbReference type="InterPro" id="IPR002695">
    <property type="entry name" value="PurH-like"/>
</dbReference>
<evidence type="ECO:0000256" key="3">
    <source>
        <dbReference type="ARBA" id="ARBA00007667"/>
    </source>
</evidence>
<dbReference type="FunFam" id="3.40.140.20:FF:000001">
    <property type="entry name" value="Bifunctional purine biosynthesis protein PurH"/>
    <property type="match status" value="1"/>
</dbReference>
<dbReference type="EC" id="3.5.4.10" evidence="10"/>
<protein>
    <recommendedName>
        <fullName evidence="10">Bifunctional purine biosynthesis protein PurH</fullName>
    </recommendedName>
    <domain>
        <recommendedName>
            <fullName evidence="10">Phosphoribosylaminoimidazolecarboxamide formyltransferase</fullName>
            <ecNumber evidence="10">2.1.2.3</ecNumber>
        </recommendedName>
        <alternativeName>
            <fullName evidence="10">AICAR transformylase</fullName>
        </alternativeName>
    </domain>
    <domain>
        <recommendedName>
            <fullName evidence="10">IMP cyclohydrolase</fullName>
            <ecNumber evidence="10">3.5.4.10</ecNumber>
        </recommendedName>
        <alternativeName>
            <fullName evidence="10">ATIC</fullName>
        </alternativeName>
        <alternativeName>
            <fullName evidence="10">IMP synthase</fullName>
        </alternativeName>
        <alternativeName>
            <fullName evidence="10">Inosinicase</fullName>
        </alternativeName>
    </domain>
</protein>
<dbReference type="FunFam" id="3.40.50.1380:FF:000001">
    <property type="entry name" value="Bifunctional purine biosynthesis protein PurH"/>
    <property type="match status" value="1"/>
</dbReference>
<evidence type="ECO:0000313" key="12">
    <source>
        <dbReference type="EMBL" id="SHK06305.1"/>
    </source>
</evidence>
<dbReference type="InterPro" id="IPR024051">
    <property type="entry name" value="AICAR_Tfase_dup_dom_sf"/>
</dbReference>
<dbReference type="RefSeq" id="WP_072713959.1">
    <property type="nucleotide sequence ID" value="NZ_FRAU01000001.1"/>
</dbReference>
<evidence type="ECO:0000313" key="13">
    <source>
        <dbReference type="Proteomes" id="UP000185812"/>
    </source>
</evidence>
<dbReference type="AlphaFoldDB" id="A0A1M6PEB7"/>
<comment type="catalytic activity">
    <reaction evidence="9 10">
        <text>IMP + H2O = 5-formamido-1-(5-phospho-D-ribosyl)imidazole-4-carboxamide</text>
        <dbReference type="Rhea" id="RHEA:18445"/>
        <dbReference type="ChEBI" id="CHEBI:15377"/>
        <dbReference type="ChEBI" id="CHEBI:58053"/>
        <dbReference type="ChEBI" id="CHEBI:58467"/>
        <dbReference type="EC" id="3.5.4.10"/>
    </reaction>
</comment>
<evidence type="ECO:0000256" key="7">
    <source>
        <dbReference type="ARBA" id="ARBA00023268"/>
    </source>
</evidence>
<dbReference type="PIRSF" id="PIRSF000414">
    <property type="entry name" value="AICARFT_IMPCHas"/>
    <property type="match status" value="1"/>
</dbReference>
<comment type="catalytic activity">
    <reaction evidence="8 10">
        <text>(6R)-10-formyltetrahydrofolate + 5-amino-1-(5-phospho-beta-D-ribosyl)imidazole-4-carboxamide = 5-formamido-1-(5-phospho-D-ribosyl)imidazole-4-carboxamide + (6S)-5,6,7,8-tetrahydrofolate</text>
        <dbReference type="Rhea" id="RHEA:22192"/>
        <dbReference type="ChEBI" id="CHEBI:57453"/>
        <dbReference type="ChEBI" id="CHEBI:58467"/>
        <dbReference type="ChEBI" id="CHEBI:58475"/>
        <dbReference type="ChEBI" id="CHEBI:195366"/>
        <dbReference type="EC" id="2.1.2.3"/>
    </reaction>
</comment>
<dbReference type="Gene3D" id="3.40.140.20">
    <property type="match status" value="2"/>
</dbReference>
<evidence type="ECO:0000256" key="6">
    <source>
        <dbReference type="ARBA" id="ARBA00022801"/>
    </source>
</evidence>
<dbReference type="GO" id="GO:0006189">
    <property type="term" value="P:'de novo' IMP biosynthetic process"/>
    <property type="evidence" value="ECO:0007669"/>
    <property type="project" value="UniProtKB-UniRule"/>
</dbReference>
<dbReference type="STRING" id="633813.SAMN04488087_0149"/>
<dbReference type="NCBIfam" id="NF002049">
    <property type="entry name" value="PRK00881.1"/>
    <property type="match status" value="1"/>
</dbReference>
<comment type="pathway">
    <text evidence="2 10">Purine metabolism; IMP biosynthesis via de novo pathway; 5-formamido-1-(5-phospho-D-ribosyl)imidazole-4-carboxamide from 5-amino-1-(5-phospho-D-ribosyl)imidazole-4-carboxamide (10-formyl THF route): step 1/1.</text>
</comment>
<comment type="pathway">
    <text evidence="1 10">Purine metabolism; IMP biosynthesis via de novo pathway; IMP from 5-formamido-1-(5-phospho-D-ribosyl)imidazole-4-carboxamide: step 1/1.</text>
</comment>
<evidence type="ECO:0000256" key="8">
    <source>
        <dbReference type="ARBA" id="ARBA00050488"/>
    </source>
</evidence>
<evidence type="ECO:0000256" key="9">
    <source>
        <dbReference type="ARBA" id="ARBA00050687"/>
    </source>
</evidence>
<keyword evidence="6 10" id="KW-0378">Hydrolase</keyword>
<dbReference type="GO" id="GO:0005829">
    <property type="term" value="C:cytosol"/>
    <property type="evidence" value="ECO:0007669"/>
    <property type="project" value="TreeGrafter"/>
</dbReference>
<dbReference type="InterPro" id="IPR036914">
    <property type="entry name" value="MGS-like_dom_sf"/>
</dbReference>
<gene>
    <name evidence="10" type="primary">purH</name>
    <name evidence="12" type="ORF">SAMN04488087_0149</name>
</gene>
<name>A0A1M6PEB7_9BACT</name>
<dbReference type="Pfam" id="PF02142">
    <property type="entry name" value="MGS"/>
    <property type="match status" value="1"/>
</dbReference>
<dbReference type="HAMAP" id="MF_00139">
    <property type="entry name" value="PurH"/>
    <property type="match status" value="1"/>
</dbReference>
<dbReference type="InterPro" id="IPR011607">
    <property type="entry name" value="MGS-like_dom"/>
</dbReference>
<organism evidence="12 13">
    <name type="scientific">Rhodothermus profundi</name>
    <dbReference type="NCBI Taxonomy" id="633813"/>
    <lineage>
        <taxon>Bacteria</taxon>
        <taxon>Pseudomonadati</taxon>
        <taxon>Rhodothermota</taxon>
        <taxon>Rhodothermia</taxon>
        <taxon>Rhodothermales</taxon>
        <taxon>Rhodothermaceae</taxon>
        <taxon>Rhodothermus</taxon>
    </lineage>
</organism>
<keyword evidence="4 10" id="KW-0808">Transferase</keyword>
<dbReference type="SMART" id="SM00851">
    <property type="entry name" value="MGS"/>
    <property type="match status" value="1"/>
</dbReference>
<dbReference type="EMBL" id="FRAU01000001">
    <property type="protein sequence ID" value="SHK06305.1"/>
    <property type="molecule type" value="Genomic_DNA"/>
</dbReference>
<dbReference type="PANTHER" id="PTHR11692:SF0">
    <property type="entry name" value="BIFUNCTIONAL PURINE BIOSYNTHESIS PROTEIN ATIC"/>
    <property type="match status" value="1"/>
</dbReference>
<dbReference type="Proteomes" id="UP000185812">
    <property type="component" value="Unassembled WGS sequence"/>
</dbReference>
<sequence>MLHQPRTHEPPPDLQPVRRALLSVSDKNGLVPFAHRLVRLGIELVSTGGTARALRKAGLTVRDVSELTGFPEILDGRVKTLHPAIHGGLLARRNVPDDLDQLQQHGIAPIDLVVVTLYPFEQAIAQKPEDEALAAENIDIGGPTLIRAAAKNFFFTAVVVDPSDYDAVAEELEKHEGHLTLATRRRLAQKAFARTAAYDRAIAAYLEDRLHPSPSEPLPSRLLIDLPRVQILRYGENPHQQAALYGQPERFFRQLHGKALSFNNLLDLSAALRLIDEFREADPTCAILKHTNPCGVATAETLAEAYARAFATDRRSPFGGIVVVNRPLDRDTAEAIDQVFTEVIIAPDFDEGVLAFLQKKANRRIIQQLRPVRETLDIRTAVGGLLVQEPDSALPPLEELRATWQVVTRRAPTEAEWRDLDFAWRVVKHVKSNAIVYVRNRATLGIGAGQMSRVDASEIAVLKGKREGHDFTGSVVASDAFFPFADGLLAAVESGARAVIQPGGSIRDKEVIQAADDHNVAMVFTGTRHFRH</sequence>
<dbReference type="OrthoDB" id="9802065at2"/>
<reference evidence="13" key="1">
    <citation type="submission" date="2016-11" db="EMBL/GenBank/DDBJ databases">
        <authorList>
            <person name="Varghese N."/>
            <person name="Submissions S."/>
        </authorList>
    </citation>
    <scope>NUCLEOTIDE SEQUENCE [LARGE SCALE GENOMIC DNA]</scope>
    <source>
        <strain evidence="13">DSM 22212</strain>
    </source>
</reference>
<keyword evidence="13" id="KW-1185">Reference proteome</keyword>
<dbReference type="PROSITE" id="PS51855">
    <property type="entry name" value="MGS"/>
    <property type="match status" value="1"/>
</dbReference>
<dbReference type="GO" id="GO:0004643">
    <property type="term" value="F:phosphoribosylaminoimidazolecarboxamide formyltransferase activity"/>
    <property type="evidence" value="ECO:0007669"/>
    <property type="project" value="UniProtKB-UniRule"/>
</dbReference>
<dbReference type="UniPathway" id="UPA00074">
    <property type="reaction ID" value="UER00133"/>
</dbReference>
<evidence type="ECO:0000256" key="5">
    <source>
        <dbReference type="ARBA" id="ARBA00022755"/>
    </source>
</evidence>
<comment type="domain">
    <text evidence="10">The IMP cyclohydrolase activity resides in the N-terminal region.</text>
</comment>
<dbReference type="InterPro" id="IPR016193">
    <property type="entry name" value="Cytidine_deaminase-like"/>
</dbReference>
<keyword evidence="5 10" id="KW-0658">Purine biosynthesis</keyword>
<evidence type="ECO:0000256" key="1">
    <source>
        <dbReference type="ARBA" id="ARBA00004844"/>
    </source>
</evidence>
<dbReference type="Gene3D" id="3.40.50.1380">
    <property type="entry name" value="Methylglyoxal synthase-like domain"/>
    <property type="match status" value="1"/>
</dbReference>